<evidence type="ECO:0000313" key="1">
    <source>
        <dbReference type="EMBL" id="EDR24344.1"/>
    </source>
</evidence>
<dbReference type="RefSeq" id="XP_001739302.1">
    <property type="nucleotide sequence ID" value="XM_001739250.1"/>
</dbReference>
<proteinExistence type="predicted"/>
<dbReference type="AlphaFoldDB" id="B0EMC6"/>
<accession>B0EMC6</accession>
<dbReference type="KEGG" id="edi:EDI_070860"/>
<dbReference type="VEuPathDB" id="AmoebaDB:EDI_070860"/>
<keyword evidence="2" id="KW-1185">Reference proteome</keyword>
<dbReference type="Proteomes" id="UP000008076">
    <property type="component" value="Unassembled WGS sequence"/>
</dbReference>
<dbReference type="eggNOG" id="ENOG502RFDM">
    <property type="taxonomic scope" value="Eukaryota"/>
</dbReference>
<name>B0EMC6_ENTDS</name>
<reference evidence="2" key="1">
    <citation type="submission" date="2007-12" db="EMBL/GenBank/DDBJ databases">
        <title>Annotation of Entamoeba dispar SAW760.</title>
        <authorList>
            <person name="Lorenzi H."/>
            <person name="Inman J."/>
            <person name="Schobel S."/>
            <person name="Amedeo P."/>
            <person name="Caler E."/>
        </authorList>
    </citation>
    <scope>NUCLEOTIDE SEQUENCE [LARGE SCALE GENOMIC DNA]</scope>
    <source>
        <strain evidence="2">ATCC PRA-260 / SAW760</strain>
    </source>
</reference>
<sequence length="209" mass="24828">MTNYLTPHYKAALKMKIQVSHFEKLMQECIVNELLPISTLYKWNEVVRKRQILEFYGIGYLKERITLKIISSFELCDLNFLNKLRGCILKKRGEVFDLLKLNDYLTYKKDDNQKESFMLIFLGECGLRKSLNSLNFEMKRLVQEIEYFVINFLFVKGCNDYFDSPLKILVLTPYRRNYYFKKKAKPPHIDGINISSLFDLSDQCTLIEI</sequence>
<dbReference type="OMA" id="ISATCPC"/>
<dbReference type="GeneID" id="5884435"/>
<protein>
    <submittedName>
        <fullName evidence="1">Uncharacterized protein</fullName>
    </submittedName>
</protein>
<evidence type="ECO:0000313" key="2">
    <source>
        <dbReference type="Proteomes" id="UP000008076"/>
    </source>
</evidence>
<dbReference type="EMBL" id="DS549985">
    <property type="protein sequence ID" value="EDR24344.1"/>
    <property type="molecule type" value="Genomic_DNA"/>
</dbReference>
<dbReference type="OrthoDB" id="25668at2759"/>
<gene>
    <name evidence="1" type="ORF">EDI_070860</name>
</gene>
<organism evidence="2">
    <name type="scientific">Entamoeba dispar (strain ATCC PRA-260 / SAW760)</name>
    <dbReference type="NCBI Taxonomy" id="370354"/>
    <lineage>
        <taxon>Eukaryota</taxon>
        <taxon>Amoebozoa</taxon>
        <taxon>Evosea</taxon>
        <taxon>Archamoebae</taxon>
        <taxon>Mastigamoebida</taxon>
        <taxon>Entamoebidae</taxon>
        <taxon>Entamoeba</taxon>
    </lineage>
</organism>